<proteinExistence type="predicted"/>
<feature type="signal peptide" evidence="1">
    <location>
        <begin position="1"/>
        <end position="23"/>
    </location>
</feature>
<dbReference type="Proteomes" id="UP001223720">
    <property type="component" value="Chromosome"/>
</dbReference>
<reference evidence="4" key="2">
    <citation type="submission" date="2017-10" db="EMBL/GenBank/DDBJ databases">
        <authorList>
            <person name="Regsiter A."/>
            <person name="William W."/>
        </authorList>
    </citation>
    <scope>NUCLEOTIDE SEQUENCE [LARGE SCALE GENOMIC DNA]</scope>
</reference>
<dbReference type="Proteomes" id="UP000233769">
    <property type="component" value="Chromosome tk0001"/>
</dbReference>
<evidence type="ECO:0000313" key="2">
    <source>
        <dbReference type="EMBL" id="SOR32503.1"/>
    </source>
</evidence>
<gene>
    <name evidence="3" type="ORF">KEC54_02480</name>
    <name evidence="2" type="ORF">TK0001_5944</name>
</gene>
<protein>
    <recommendedName>
        <fullName evidence="5">DUF5666 domain-containing protein</fullName>
    </recommendedName>
</protein>
<accession>A0A2N9AYW4</accession>
<name>A0A2N9AYW4_METEX</name>
<dbReference type="RefSeq" id="WP_056117646.1">
    <property type="nucleotide sequence ID" value="NZ_CP073633.1"/>
</dbReference>
<organism evidence="2 4">
    <name type="scientific">Methylorubrum extorquens</name>
    <name type="common">Methylobacterium dichloromethanicum</name>
    <name type="synonym">Methylobacterium extorquens</name>
    <dbReference type="NCBI Taxonomy" id="408"/>
    <lineage>
        <taxon>Bacteria</taxon>
        <taxon>Pseudomonadati</taxon>
        <taxon>Pseudomonadota</taxon>
        <taxon>Alphaproteobacteria</taxon>
        <taxon>Hyphomicrobiales</taxon>
        <taxon>Methylobacteriaceae</taxon>
        <taxon>Methylorubrum</taxon>
    </lineage>
</organism>
<evidence type="ECO:0008006" key="5">
    <source>
        <dbReference type="Google" id="ProtNLM"/>
    </source>
</evidence>
<evidence type="ECO:0000313" key="3">
    <source>
        <dbReference type="EMBL" id="WHQ70521.1"/>
    </source>
</evidence>
<dbReference type="AlphaFoldDB" id="A0A2N9AYW4"/>
<reference evidence="2" key="1">
    <citation type="submission" date="2017-10" db="EMBL/GenBank/DDBJ databases">
        <authorList>
            <person name="Banno H."/>
            <person name="Chua N.-H."/>
        </authorList>
    </citation>
    <scope>NUCLEOTIDE SEQUENCE [LARGE SCALE GENOMIC DNA]</scope>
    <source>
        <strain evidence="2">TK 0001</strain>
    </source>
</reference>
<reference evidence="3" key="3">
    <citation type="journal article" date="2022" name="Biotechnol. Bioprocess Eng.">
        <title>Pan-genome Analysis Reveals Comparative Genomic Features of Central Metabolic Pathways in Methylorubrum extorquens.</title>
        <authorList>
            <person name="Lee G.M."/>
            <person name="Scott-Nevros Z.K."/>
            <person name="Lee S.-M."/>
            <person name="Kim D."/>
        </authorList>
    </citation>
    <scope>NUCLEOTIDE SEQUENCE</scope>
    <source>
        <strain evidence="3">ATCC 55366</strain>
    </source>
</reference>
<feature type="chain" id="PRO_5014737785" description="DUF5666 domain-containing protein" evidence="1">
    <location>
        <begin position="24"/>
        <end position="110"/>
    </location>
</feature>
<dbReference type="EMBL" id="CP073633">
    <property type="protein sequence ID" value="WHQ70521.1"/>
    <property type="molecule type" value="Genomic_DNA"/>
</dbReference>
<dbReference type="EMBL" id="LT962688">
    <property type="protein sequence ID" value="SOR32503.1"/>
    <property type="molecule type" value="Genomic_DNA"/>
</dbReference>
<evidence type="ECO:0000256" key="1">
    <source>
        <dbReference type="SAM" id="SignalP"/>
    </source>
</evidence>
<sequence length="110" mass="11551">MKFVPVATSLLAVVMLAVTPALALTVINQNKSEQTLTVDRGQAQADQKMAAGASAEVECNEGCELRVRGSGYGRAAEAGDKLIIDDEGMIPFTSEDIVTGSVKPPTKTKQ</sequence>
<keyword evidence="1" id="KW-0732">Signal</keyword>
<evidence type="ECO:0000313" key="4">
    <source>
        <dbReference type="Proteomes" id="UP000233769"/>
    </source>
</evidence>